<dbReference type="EMBL" id="LLXS01000051">
    <property type="protein sequence ID" value="KRG38828.1"/>
    <property type="molecule type" value="Genomic_DNA"/>
</dbReference>
<dbReference type="OrthoDB" id="6007561at2"/>
<comment type="caution">
    <text evidence="2">The sequence shown here is derived from an EMBL/GenBank/DDBJ whole genome shotgun (WGS) entry which is preliminary data.</text>
</comment>
<evidence type="ECO:0000313" key="3">
    <source>
        <dbReference type="Proteomes" id="UP000050836"/>
    </source>
</evidence>
<accession>A0A0R0A0S1</accession>
<reference evidence="2 3" key="1">
    <citation type="submission" date="2015-10" db="EMBL/GenBank/DDBJ databases">
        <title>Genome sequencing and analysis of members of genus Stenotrophomonas.</title>
        <authorList>
            <person name="Patil P.P."/>
            <person name="Midha S."/>
            <person name="Patil P.B."/>
        </authorList>
    </citation>
    <scope>NUCLEOTIDE SEQUENCE [LARGE SCALE GENOMIC DNA]</scope>
    <source>
        <strain evidence="2 3">JCM 9942</strain>
    </source>
</reference>
<feature type="compositionally biased region" description="Basic and acidic residues" evidence="1">
    <location>
        <begin position="65"/>
        <end position="77"/>
    </location>
</feature>
<dbReference type="AlphaFoldDB" id="A0A0R0A0S1"/>
<evidence type="ECO:0000256" key="1">
    <source>
        <dbReference type="SAM" id="MobiDB-lite"/>
    </source>
</evidence>
<proteinExistence type="predicted"/>
<evidence type="ECO:0000313" key="2">
    <source>
        <dbReference type="EMBL" id="KRG38828.1"/>
    </source>
</evidence>
<keyword evidence="3" id="KW-1185">Reference proteome</keyword>
<organism evidence="2 3">
    <name type="scientific">Stenotrophomonas pictorum JCM 9942</name>
    <dbReference type="NCBI Taxonomy" id="1236960"/>
    <lineage>
        <taxon>Bacteria</taxon>
        <taxon>Pseudomonadati</taxon>
        <taxon>Pseudomonadota</taxon>
        <taxon>Gammaproteobacteria</taxon>
        <taxon>Lysobacterales</taxon>
        <taxon>Lysobacteraceae</taxon>
        <taxon>Stenotrophomonas</taxon>
    </lineage>
</organism>
<feature type="compositionally biased region" description="Pro residues" evidence="1">
    <location>
        <begin position="81"/>
        <end position="90"/>
    </location>
</feature>
<name>A0A0R0A0S1_9GAMM</name>
<sequence>MSKKNSAANSAPAVVLNGSDSFPATVELAEGRAIPLGNLVAYAHAASGLSAEDWNKLEAEQRDEMLQKSVDALKAEGDAGSPPPPPPPPKGGKKVKARVLVAGVIDGESRQPNDVITVDSETLNGNPGVLDADPAAVKYAESLKDSAED</sequence>
<dbReference type="RefSeq" id="WP_054657257.1">
    <property type="nucleotide sequence ID" value="NZ_BAZI01000015.1"/>
</dbReference>
<gene>
    <name evidence="2" type="ORF">ARC78_15225</name>
</gene>
<dbReference type="Proteomes" id="UP000050836">
    <property type="component" value="Unassembled WGS sequence"/>
</dbReference>
<protein>
    <submittedName>
        <fullName evidence="2">Uncharacterized protein</fullName>
    </submittedName>
</protein>
<feature type="region of interest" description="Disordered" evidence="1">
    <location>
        <begin position="65"/>
        <end position="95"/>
    </location>
</feature>